<comment type="caution">
    <text evidence="1">The sequence shown here is derived from an EMBL/GenBank/DDBJ whole genome shotgun (WGS) entry which is preliminary data.</text>
</comment>
<evidence type="ECO:0000313" key="1">
    <source>
        <dbReference type="EMBL" id="GFU06858.1"/>
    </source>
</evidence>
<dbReference type="AlphaFoldDB" id="A0A8X6UD92"/>
<dbReference type="OrthoDB" id="6433921at2759"/>
<dbReference type="Proteomes" id="UP000887013">
    <property type="component" value="Unassembled WGS sequence"/>
</dbReference>
<dbReference type="GO" id="GO:0003676">
    <property type="term" value="F:nucleic acid binding"/>
    <property type="evidence" value="ECO:0007669"/>
    <property type="project" value="InterPro"/>
</dbReference>
<name>A0A8X6UD92_NEPPI</name>
<organism evidence="1 2">
    <name type="scientific">Nephila pilipes</name>
    <name type="common">Giant wood spider</name>
    <name type="synonym">Nephila maculata</name>
    <dbReference type="NCBI Taxonomy" id="299642"/>
    <lineage>
        <taxon>Eukaryota</taxon>
        <taxon>Metazoa</taxon>
        <taxon>Ecdysozoa</taxon>
        <taxon>Arthropoda</taxon>
        <taxon>Chelicerata</taxon>
        <taxon>Arachnida</taxon>
        <taxon>Araneae</taxon>
        <taxon>Araneomorphae</taxon>
        <taxon>Entelegynae</taxon>
        <taxon>Araneoidea</taxon>
        <taxon>Nephilidae</taxon>
        <taxon>Nephila</taxon>
    </lineage>
</organism>
<accession>A0A8X6UD92</accession>
<proteinExistence type="predicted"/>
<sequence length="82" mass="9519">MSFALEFLSQYHTDGEEFLNRIVTVDETWVRHVNVETKQQSMALGHMGTSTRLRTLQTLSARKLISYRLLGCSRNRAYRIQG</sequence>
<dbReference type="EMBL" id="BMAW01028313">
    <property type="protein sequence ID" value="GFU06858.1"/>
    <property type="molecule type" value="Genomic_DNA"/>
</dbReference>
<protein>
    <recommendedName>
        <fullName evidence="3">Transposase</fullName>
    </recommendedName>
</protein>
<dbReference type="Gene3D" id="3.30.420.10">
    <property type="entry name" value="Ribonuclease H-like superfamily/Ribonuclease H"/>
    <property type="match status" value="1"/>
</dbReference>
<evidence type="ECO:0000313" key="2">
    <source>
        <dbReference type="Proteomes" id="UP000887013"/>
    </source>
</evidence>
<keyword evidence="2" id="KW-1185">Reference proteome</keyword>
<dbReference type="InterPro" id="IPR036397">
    <property type="entry name" value="RNaseH_sf"/>
</dbReference>
<gene>
    <name evidence="1" type="primary">AVEN_14737_1</name>
    <name evidence="1" type="ORF">NPIL_425661</name>
</gene>
<reference evidence="1" key="1">
    <citation type="submission" date="2020-08" db="EMBL/GenBank/DDBJ databases">
        <title>Multicomponent nature underlies the extraordinary mechanical properties of spider dragline silk.</title>
        <authorList>
            <person name="Kono N."/>
            <person name="Nakamura H."/>
            <person name="Mori M."/>
            <person name="Yoshida Y."/>
            <person name="Ohtoshi R."/>
            <person name="Malay A.D."/>
            <person name="Moran D.A.P."/>
            <person name="Tomita M."/>
            <person name="Numata K."/>
            <person name="Arakawa K."/>
        </authorList>
    </citation>
    <scope>NUCLEOTIDE SEQUENCE</scope>
</reference>
<evidence type="ECO:0008006" key="3">
    <source>
        <dbReference type="Google" id="ProtNLM"/>
    </source>
</evidence>